<dbReference type="VEuPathDB" id="AmoebaDB:EDI_136480"/>
<dbReference type="Pfam" id="PF00534">
    <property type="entry name" value="Glycos_transf_1"/>
    <property type="match status" value="1"/>
</dbReference>
<feature type="transmembrane region" description="Helical" evidence="13">
    <location>
        <begin position="6"/>
        <end position="24"/>
    </location>
</feature>
<dbReference type="RefSeq" id="XP_001738972.1">
    <property type="nucleotide sequence ID" value="XM_001738920.1"/>
</dbReference>
<accession>B0ELC7</accession>
<evidence type="ECO:0000256" key="9">
    <source>
        <dbReference type="ARBA" id="ARBA00031434"/>
    </source>
</evidence>
<evidence type="ECO:0000313" key="16">
    <source>
        <dbReference type="Proteomes" id="UP000008076"/>
    </source>
</evidence>
<evidence type="ECO:0000256" key="12">
    <source>
        <dbReference type="ARBA" id="ARBA00045071"/>
    </source>
</evidence>
<dbReference type="SUPFAM" id="SSF53756">
    <property type="entry name" value="UDP-Glycosyltransferase/glycogen phosphorylase"/>
    <property type="match status" value="1"/>
</dbReference>
<protein>
    <recommendedName>
        <fullName evidence="10">Beta-1,4-mannosyltransferase</fullName>
    </recommendedName>
    <alternativeName>
        <fullName evidence="11">GDP-Man:GlcNAc2-PP-dolichol mannosyltransferase</fullName>
    </alternativeName>
    <alternativeName>
        <fullName evidence="9">GDP-mannose-dolichol diphosphochitobiose mannosyltransferase</fullName>
    </alternativeName>
</protein>
<keyword evidence="16" id="KW-1185">Reference proteome</keyword>
<evidence type="ECO:0000256" key="2">
    <source>
        <dbReference type="ARBA" id="ARBA00004922"/>
    </source>
</evidence>
<name>B0ELC7_ENTDS</name>
<dbReference type="EMBL" id="DS549830">
    <property type="protein sequence ID" value="EDR24666.1"/>
    <property type="molecule type" value="Genomic_DNA"/>
</dbReference>
<dbReference type="KEGG" id="edi:EDI_136480"/>
<dbReference type="GeneID" id="5884091"/>
<evidence type="ECO:0000256" key="11">
    <source>
        <dbReference type="ARBA" id="ARBA00033088"/>
    </source>
</evidence>
<dbReference type="GO" id="GO:0004578">
    <property type="term" value="F:chitobiosyldiphosphodolichol beta-mannosyltransferase activity"/>
    <property type="evidence" value="ECO:0007669"/>
    <property type="project" value="UniProtKB-EC"/>
</dbReference>
<dbReference type="eggNOG" id="KOG2941">
    <property type="taxonomic scope" value="Eukaryota"/>
</dbReference>
<evidence type="ECO:0000256" key="7">
    <source>
        <dbReference type="ARBA" id="ARBA00022989"/>
    </source>
</evidence>
<comment type="pathway">
    <text evidence="2">Protein modification; protein glycosylation.</text>
</comment>
<dbReference type="OMA" id="CKLIIDW"/>
<sequence>MKSYITLLIISFVLILIYFILRILRKPKSMRVTILVLGDIGRSPRMEFHSIELAKICPVSIICYEETQPLSSILENQNIVRYPLHILPPLKSIPLRTIIWILFYAPFKFFYLAVQLLYLLLFKLPNYSHILIQNPPSLPSFIIAALVKFITGCTVIVDWHNTAYSIVMNVHHLKETNPLIIILKQYELLLPLYFDYHFTVTKTMKEFLIQNNFKQENITVLYDKPFININSTQSQKIELFSRLKSTFPKYSIPFINSLIQDDEKIICGVSSTSWTPDEDFSVLFDALLSYEKNKLNLPKLIIFITGKGPLREFYEKRIEEEKMKRVCIIPIWLSHEDYPYLLSSCDFGISLHQSSSQLDLPMKVLDMFGCSLPVLARGYQCLKDELVIEGVYGYCFDTSKQLSELIINIISDDKKSELFFISMKQNVIENTKVTWSQNWKNVVRPLFLAEQEKKTQ</sequence>
<proteinExistence type="predicted"/>
<reference evidence="16" key="1">
    <citation type="submission" date="2007-12" db="EMBL/GenBank/DDBJ databases">
        <title>Annotation of Entamoeba dispar SAW760.</title>
        <authorList>
            <person name="Lorenzi H."/>
            <person name="Inman J."/>
            <person name="Schobel S."/>
            <person name="Amedeo P."/>
            <person name="Caler E."/>
        </authorList>
    </citation>
    <scope>NUCLEOTIDE SEQUENCE [LARGE SCALE GENOMIC DNA]</scope>
    <source>
        <strain evidence="16">ATCC PRA-260 / SAW760</strain>
    </source>
</reference>
<feature type="transmembrane region" description="Helical" evidence="13">
    <location>
        <begin position="141"/>
        <end position="159"/>
    </location>
</feature>
<evidence type="ECO:0000256" key="10">
    <source>
        <dbReference type="ARBA" id="ARBA00031566"/>
    </source>
</evidence>
<dbReference type="InterPro" id="IPR026051">
    <property type="entry name" value="ALG1-like"/>
</dbReference>
<dbReference type="AlphaFoldDB" id="B0ELC7"/>
<dbReference type="GO" id="GO:0005789">
    <property type="term" value="C:endoplasmic reticulum membrane"/>
    <property type="evidence" value="ECO:0007669"/>
    <property type="project" value="UniProtKB-SubCell"/>
</dbReference>
<dbReference type="Gene3D" id="3.40.50.2000">
    <property type="entry name" value="Glycogen Phosphorylase B"/>
    <property type="match status" value="1"/>
</dbReference>
<dbReference type="PANTHER" id="PTHR13036:SF0">
    <property type="entry name" value="CHITOBIOSYLDIPHOSPHODOLICHOL BETA-MANNOSYLTRANSFERASE"/>
    <property type="match status" value="1"/>
</dbReference>
<keyword evidence="4 15" id="KW-0808">Transferase</keyword>
<dbReference type="InterPro" id="IPR001296">
    <property type="entry name" value="Glyco_trans_1"/>
</dbReference>
<keyword evidence="6" id="KW-0256">Endoplasmic reticulum</keyword>
<dbReference type="PANTHER" id="PTHR13036">
    <property type="entry name" value="BETA1,4 MANNOSYLTRANSFERASE"/>
    <property type="match status" value="1"/>
</dbReference>
<evidence type="ECO:0000256" key="13">
    <source>
        <dbReference type="SAM" id="Phobius"/>
    </source>
</evidence>
<evidence type="ECO:0000256" key="4">
    <source>
        <dbReference type="ARBA" id="ARBA00022679"/>
    </source>
</evidence>
<dbReference type="Proteomes" id="UP000008076">
    <property type="component" value="Unassembled WGS sequence"/>
</dbReference>
<feature type="domain" description="Glycosyl transferase family 1" evidence="14">
    <location>
        <begin position="261"/>
        <end position="417"/>
    </location>
</feature>
<dbReference type="OrthoDB" id="614844at2759"/>
<evidence type="ECO:0000256" key="3">
    <source>
        <dbReference type="ARBA" id="ARBA00022676"/>
    </source>
</evidence>
<evidence type="ECO:0000256" key="1">
    <source>
        <dbReference type="ARBA" id="ARBA00004389"/>
    </source>
</evidence>
<keyword evidence="5 13" id="KW-0812">Transmembrane</keyword>
<gene>
    <name evidence="15" type="ORF">EDI_136480</name>
</gene>
<comment type="catalytic activity">
    <reaction evidence="12">
        <text>an N,N'-diacetylchitobiosyl-diphospho-di-trans,poly-cis-dolichol + GDP-alpha-D-mannose = a beta-D-Man-(1-&gt;4)-beta-D-GlcNAc-(1-&gt;4)-alpha-D-GlcNAc-diphospho-di-trans,poly-cis-dolichol + GDP + H(+)</text>
        <dbReference type="Rhea" id="RHEA:13865"/>
        <dbReference type="Rhea" id="RHEA-COMP:19510"/>
        <dbReference type="Rhea" id="RHEA-COMP:19511"/>
        <dbReference type="ChEBI" id="CHEBI:15378"/>
        <dbReference type="ChEBI" id="CHEBI:57269"/>
        <dbReference type="ChEBI" id="CHEBI:57527"/>
        <dbReference type="ChEBI" id="CHEBI:58189"/>
        <dbReference type="ChEBI" id="CHEBI:58472"/>
        <dbReference type="EC" id="2.4.1.142"/>
    </reaction>
    <physiologicalReaction direction="left-to-right" evidence="12">
        <dbReference type="Rhea" id="RHEA:13866"/>
    </physiologicalReaction>
</comment>
<evidence type="ECO:0000256" key="8">
    <source>
        <dbReference type="ARBA" id="ARBA00023136"/>
    </source>
</evidence>
<evidence type="ECO:0000313" key="15">
    <source>
        <dbReference type="EMBL" id="EDR24666.1"/>
    </source>
</evidence>
<keyword evidence="3 15" id="KW-0328">Glycosyltransferase</keyword>
<organism evidence="16">
    <name type="scientific">Entamoeba dispar (strain ATCC PRA-260 / SAW760)</name>
    <dbReference type="NCBI Taxonomy" id="370354"/>
    <lineage>
        <taxon>Eukaryota</taxon>
        <taxon>Amoebozoa</taxon>
        <taxon>Evosea</taxon>
        <taxon>Archamoebae</taxon>
        <taxon>Mastigamoebida</taxon>
        <taxon>Entamoebidae</taxon>
        <taxon>Entamoeba</taxon>
    </lineage>
</organism>
<evidence type="ECO:0000256" key="5">
    <source>
        <dbReference type="ARBA" id="ARBA00022692"/>
    </source>
</evidence>
<feature type="transmembrane region" description="Helical" evidence="13">
    <location>
        <begin position="98"/>
        <end position="121"/>
    </location>
</feature>
<evidence type="ECO:0000259" key="14">
    <source>
        <dbReference type="Pfam" id="PF00534"/>
    </source>
</evidence>
<comment type="subcellular location">
    <subcellularLocation>
        <location evidence="1">Endoplasmic reticulum membrane</location>
        <topology evidence="1">Single-pass membrane protein</topology>
    </subcellularLocation>
</comment>
<keyword evidence="8 13" id="KW-0472">Membrane</keyword>
<evidence type="ECO:0000256" key="6">
    <source>
        <dbReference type="ARBA" id="ARBA00022824"/>
    </source>
</evidence>
<keyword evidence="7 13" id="KW-1133">Transmembrane helix</keyword>